<dbReference type="InterPro" id="IPR006827">
    <property type="entry name" value="Lant_deHydtase_N"/>
</dbReference>
<evidence type="ECO:0000259" key="1">
    <source>
        <dbReference type="Pfam" id="PF04738"/>
    </source>
</evidence>
<proteinExistence type="predicted"/>
<keyword evidence="4" id="KW-1185">Reference proteome</keyword>
<evidence type="ECO:0000313" key="4">
    <source>
        <dbReference type="Proteomes" id="UP000245647"/>
    </source>
</evidence>
<accession>A0A2U2PHY2</accession>
<evidence type="ECO:0000313" key="3">
    <source>
        <dbReference type="EMBL" id="PWG80749.1"/>
    </source>
</evidence>
<dbReference type="EMBL" id="QEAS01000007">
    <property type="protein sequence ID" value="PWG80749.1"/>
    <property type="molecule type" value="Genomic_DNA"/>
</dbReference>
<dbReference type="InterPro" id="IPR023809">
    <property type="entry name" value="Thiopep_bacteriocin_synth_dom"/>
</dbReference>
<evidence type="ECO:0000259" key="2">
    <source>
        <dbReference type="Pfam" id="PF14028"/>
    </source>
</evidence>
<dbReference type="Proteomes" id="UP000245647">
    <property type="component" value="Unassembled WGS sequence"/>
</dbReference>
<dbReference type="AlphaFoldDB" id="A0A2U2PHY2"/>
<protein>
    <recommendedName>
        <fullName evidence="5">Lantibiotic dehydratase</fullName>
    </recommendedName>
</protein>
<dbReference type="Pfam" id="PF14028">
    <property type="entry name" value="Lant_dehydr_C"/>
    <property type="match status" value="1"/>
</dbReference>
<organism evidence="3 4">
    <name type="scientific">Pararcticibacter amylolyticus</name>
    <dbReference type="NCBI Taxonomy" id="2173175"/>
    <lineage>
        <taxon>Bacteria</taxon>
        <taxon>Pseudomonadati</taxon>
        <taxon>Bacteroidota</taxon>
        <taxon>Sphingobacteriia</taxon>
        <taxon>Sphingobacteriales</taxon>
        <taxon>Sphingobacteriaceae</taxon>
        <taxon>Pararcticibacter</taxon>
    </lineage>
</organism>
<sequence>MNVEIVVMNARIVKTNETFMYMEQLKFYPKLILRSPSRSIEEYASASLDQLLADRDFKQALKHANPMFFGLLSKKAFNAEKLNDQEISTLKKYLNRMCFRPTPFGLFSSFSVVDWNGENLPAVFLREQQRVHVLPDQIINHLLNSLLKENTDPSALHYRSNVSCYIIHQEIRYLQTCIVKGTIEYQLQSVPANFVNRKILKFCDKGRSLAEIIRFLMEQVSCDSEEAQHYCEFLIENGMLVSAFFFNVTGTPYWSRFIDKVSEDTPLRSVLLDLDEKLKLSDLDKAGETVKKLMAVNGYPESEEKSLLYVNFERKITPGGGLSSFIQPLILDAIDCCKRLSLPAVAPDMTQFIRLFKDRYDLQQIPLLQVLDPEAGIGYGNTNYEVLLLKDLTFKDQAESPGNKWSDVHVLLLKLWNEGRVTKGGLPLIMIDKEALYALPASENVSLPPSSSVIFRLTGENVFIESAGGATAMQLAGRFTLFSEELLNAMRDIARAEERLNPEVVFAEIIHLTGAHTDNINLRENIYEFDLIVSGQSVLRPEKQIFLNDLLVSVRNNKVVLYSRRLDKVIVPRLSSAYNYRLNDLPVFRFLCDVQNQGIQPNLSLDLSALFPGLDFYPRVMYKNSILYPATWRLKESVIRKILSASPDDQIRLFNEFADEAILTEYFSINQSDRYLVFNRKSENDIRFFLKTVANKEDVILKEFFTPDSALFSLRDEQSKLYGHQLICFLVNDKNVYNGGFVGHAPAIKKQRLFLPGSEWLYIKIYCKPIAANHLLSHVLMPLISKKQHAISKWFFIRYSDPHPHIRLRLKLFNEEPAGIIGFISNRLEKEIHSGIIVSYVVDAYQRELERYGAAIELVEDVFHEGSLLVASLLRGLHDFEQTATEYSVTFVSLLSLFKSVNSDLSFNIDLFEDYYSGLFAEFRGNKLLKIQLDQKYRMFKRDLERWERSGEKEIYSFSARKHQRSFNKAVRLLLQAIPQKGYKKYLSDMVHMQINRILTDEHRKQELVISYCLFKHYTSMYKRQYQEV</sequence>
<dbReference type="Pfam" id="PF04738">
    <property type="entry name" value="Lant_dehydr_N"/>
    <property type="match status" value="1"/>
</dbReference>
<evidence type="ECO:0008006" key="5">
    <source>
        <dbReference type="Google" id="ProtNLM"/>
    </source>
</evidence>
<name>A0A2U2PHY2_9SPHI</name>
<reference evidence="3 4" key="1">
    <citation type="submission" date="2018-04" db="EMBL/GenBank/DDBJ databases">
        <title>Pedobacter chongqingensis sp. nov., isolated from a rottenly hemp rope.</title>
        <authorList>
            <person name="Cai Y."/>
        </authorList>
    </citation>
    <scope>NUCLEOTIDE SEQUENCE [LARGE SCALE GENOMIC DNA]</scope>
    <source>
        <strain evidence="3 4">FJ4-8</strain>
    </source>
</reference>
<comment type="caution">
    <text evidence="3">The sequence shown here is derived from an EMBL/GenBank/DDBJ whole genome shotgun (WGS) entry which is preliminary data.</text>
</comment>
<dbReference type="NCBIfam" id="TIGR03891">
    <property type="entry name" value="thiopep_ocin"/>
    <property type="match status" value="1"/>
</dbReference>
<feature type="domain" description="Lantibiotic dehydratase N-terminal" evidence="1">
    <location>
        <begin position="54"/>
        <end position="685"/>
    </location>
</feature>
<gene>
    <name evidence="3" type="ORF">DDR33_09815</name>
</gene>
<dbReference type="OrthoDB" id="1273722at2"/>
<dbReference type="RefSeq" id="WP_109415605.1">
    <property type="nucleotide sequence ID" value="NZ_QEAS01000007.1"/>
</dbReference>
<feature type="domain" description="Thiopeptide-type bacteriocin biosynthesis" evidence="2">
    <location>
        <begin position="760"/>
        <end position="1018"/>
    </location>
</feature>